<reference evidence="3 4" key="1">
    <citation type="submission" date="2020-08" db="EMBL/GenBank/DDBJ databases">
        <title>Sequencing the genomes of 1000 actinobacteria strains.</title>
        <authorList>
            <person name="Klenk H.-P."/>
        </authorList>
    </citation>
    <scope>NUCLEOTIDE SEQUENCE [LARGE SCALE GENOMIC DNA]</scope>
    <source>
        <strain evidence="3 4">DSM 45784</strain>
    </source>
</reference>
<dbReference type="PANTHER" id="PTHR23028">
    <property type="entry name" value="ACETYLTRANSFERASE"/>
    <property type="match status" value="1"/>
</dbReference>
<feature type="transmembrane region" description="Helical" evidence="1">
    <location>
        <begin position="295"/>
        <end position="314"/>
    </location>
</feature>
<evidence type="ECO:0000313" key="3">
    <source>
        <dbReference type="EMBL" id="MBB4702438.1"/>
    </source>
</evidence>
<dbReference type="GO" id="GO:0016020">
    <property type="term" value="C:membrane"/>
    <property type="evidence" value="ECO:0007669"/>
    <property type="project" value="TreeGrafter"/>
</dbReference>
<feature type="transmembrane region" description="Helical" evidence="1">
    <location>
        <begin position="334"/>
        <end position="354"/>
    </location>
</feature>
<feature type="transmembrane region" description="Helical" evidence="1">
    <location>
        <begin position="54"/>
        <end position="78"/>
    </location>
</feature>
<evidence type="ECO:0000256" key="1">
    <source>
        <dbReference type="SAM" id="Phobius"/>
    </source>
</evidence>
<keyword evidence="1" id="KW-0812">Transmembrane</keyword>
<dbReference type="RefSeq" id="WP_184882201.1">
    <property type="nucleotide sequence ID" value="NZ_BOOV01000033.1"/>
</dbReference>
<accession>A0A7W7DBP7</accession>
<keyword evidence="4" id="KW-1185">Reference proteome</keyword>
<feature type="transmembrane region" description="Helical" evidence="1">
    <location>
        <begin position="108"/>
        <end position="125"/>
    </location>
</feature>
<name>A0A7W7DBP7_9ACTN</name>
<organism evidence="3 4">
    <name type="scientific">Sphaerisporangium siamense</name>
    <dbReference type="NCBI Taxonomy" id="795645"/>
    <lineage>
        <taxon>Bacteria</taxon>
        <taxon>Bacillati</taxon>
        <taxon>Actinomycetota</taxon>
        <taxon>Actinomycetes</taxon>
        <taxon>Streptosporangiales</taxon>
        <taxon>Streptosporangiaceae</taxon>
        <taxon>Sphaerisporangium</taxon>
    </lineage>
</organism>
<dbReference type="GO" id="GO:0016747">
    <property type="term" value="F:acyltransferase activity, transferring groups other than amino-acyl groups"/>
    <property type="evidence" value="ECO:0007669"/>
    <property type="project" value="InterPro"/>
</dbReference>
<feature type="transmembrane region" description="Helical" evidence="1">
    <location>
        <begin position="252"/>
        <end position="275"/>
    </location>
</feature>
<feature type="transmembrane region" description="Helical" evidence="1">
    <location>
        <begin position="220"/>
        <end position="240"/>
    </location>
</feature>
<keyword evidence="1" id="KW-0472">Membrane</keyword>
<evidence type="ECO:0000259" key="2">
    <source>
        <dbReference type="Pfam" id="PF01757"/>
    </source>
</evidence>
<feature type="transmembrane region" description="Helical" evidence="1">
    <location>
        <begin position="190"/>
        <end position="208"/>
    </location>
</feature>
<gene>
    <name evidence="3" type="ORF">BJ982_003982</name>
</gene>
<dbReference type="EMBL" id="JACHND010000001">
    <property type="protein sequence ID" value="MBB4702438.1"/>
    <property type="molecule type" value="Genomic_DNA"/>
</dbReference>
<keyword evidence="1" id="KW-1133">Transmembrane helix</keyword>
<dbReference type="AlphaFoldDB" id="A0A7W7DBP7"/>
<sequence length="434" mass="48096">MAATTRLSDVEIGSNKRIPKLEGVRGVLAMGVLVFHVAWQAGATNYADKVGNGIWGHLADGLTVMLPPFFLLSGLFLYRPFARAVMTQDARPGAGTFLFRRGLRILPAYWLLVAVVLLGINLRGIDSVWDVLRPVFALHFYLPEGQPNIGLGHSWTVPTELSFYLLLPVLAWLAAVFAGRSVDVAKRARAALWPAVLLFAVGIAWVTYTNLPSFTGPFEFWFWPFYYVSAFACGMALAVWSSRSELTGVTPAIYRTVAKHPNLFWLAALVVYLVNIPKPFGEPGMGTIGSLVQELTGHILILVFAVLFLLPLIVPEARSRLMDVTLGNAPMRYLGRISYGIYLWHIPFQNFFVGNGNMFGKTPVMDAELRGTSGFWELFAFVAVGSVLAATLSYFLLERPLVNYFNRRAKRKLQSRIPVAPADDTPVPSERIVK</sequence>
<dbReference type="PANTHER" id="PTHR23028:SF53">
    <property type="entry name" value="ACYL_TRANSF_3 DOMAIN-CONTAINING PROTEIN"/>
    <property type="match status" value="1"/>
</dbReference>
<feature type="transmembrane region" description="Helical" evidence="1">
    <location>
        <begin position="374"/>
        <end position="397"/>
    </location>
</feature>
<dbReference type="Proteomes" id="UP000542210">
    <property type="component" value="Unassembled WGS sequence"/>
</dbReference>
<dbReference type="Pfam" id="PF01757">
    <property type="entry name" value="Acyl_transf_3"/>
    <property type="match status" value="1"/>
</dbReference>
<evidence type="ECO:0000313" key="4">
    <source>
        <dbReference type="Proteomes" id="UP000542210"/>
    </source>
</evidence>
<feature type="transmembrane region" description="Helical" evidence="1">
    <location>
        <begin position="23"/>
        <end position="42"/>
    </location>
</feature>
<protein>
    <submittedName>
        <fullName evidence="3">Peptidoglycan/LPS O-acetylase OafA/YrhL</fullName>
    </submittedName>
</protein>
<comment type="caution">
    <text evidence="3">The sequence shown here is derived from an EMBL/GenBank/DDBJ whole genome shotgun (WGS) entry which is preliminary data.</text>
</comment>
<feature type="domain" description="Acyltransferase 3" evidence="2">
    <location>
        <begin position="20"/>
        <end position="392"/>
    </location>
</feature>
<dbReference type="GO" id="GO:0000271">
    <property type="term" value="P:polysaccharide biosynthetic process"/>
    <property type="evidence" value="ECO:0007669"/>
    <property type="project" value="TreeGrafter"/>
</dbReference>
<dbReference type="InterPro" id="IPR002656">
    <property type="entry name" value="Acyl_transf_3_dom"/>
</dbReference>
<proteinExistence type="predicted"/>
<feature type="transmembrane region" description="Helical" evidence="1">
    <location>
        <begin position="161"/>
        <end position="178"/>
    </location>
</feature>
<dbReference type="InterPro" id="IPR050879">
    <property type="entry name" value="Acyltransferase_3"/>
</dbReference>